<reference evidence="6" key="1">
    <citation type="journal article" date="2021" name="Cell">
        <title>Tracing the genetic footprints of vertebrate landing in non-teleost ray-finned fishes.</title>
        <authorList>
            <person name="Bi X."/>
            <person name="Wang K."/>
            <person name="Yang L."/>
            <person name="Pan H."/>
            <person name="Jiang H."/>
            <person name="Wei Q."/>
            <person name="Fang M."/>
            <person name="Yu H."/>
            <person name="Zhu C."/>
            <person name="Cai Y."/>
            <person name="He Y."/>
            <person name="Gan X."/>
            <person name="Zeng H."/>
            <person name="Yu D."/>
            <person name="Zhu Y."/>
            <person name="Jiang H."/>
            <person name="Qiu Q."/>
            <person name="Yang H."/>
            <person name="Zhang Y.E."/>
            <person name="Wang W."/>
            <person name="Zhu M."/>
            <person name="He S."/>
            <person name="Zhang G."/>
        </authorList>
    </citation>
    <scope>NUCLEOTIDE SEQUENCE</scope>
    <source>
        <strain evidence="6">Bchr_001</strain>
    </source>
</reference>
<evidence type="ECO:0000259" key="5">
    <source>
        <dbReference type="PROSITE" id="PS50023"/>
    </source>
</evidence>
<feature type="domain" description="LIM zinc-binding" evidence="5">
    <location>
        <begin position="147"/>
        <end position="208"/>
    </location>
</feature>
<dbReference type="Gene3D" id="2.10.110.10">
    <property type="entry name" value="Cysteine Rich Protein"/>
    <property type="match status" value="2"/>
</dbReference>
<gene>
    <name evidence="6" type="primary">Ajuba</name>
    <name evidence="6" type="ORF">GTO92_0005699</name>
</gene>
<evidence type="ECO:0000256" key="2">
    <source>
        <dbReference type="ARBA" id="ARBA00022833"/>
    </source>
</evidence>
<organism evidence="6 7">
    <name type="scientific">Polypterus senegalus</name>
    <name type="common">Senegal bichir</name>
    <dbReference type="NCBI Taxonomy" id="55291"/>
    <lineage>
        <taxon>Eukaryota</taxon>
        <taxon>Metazoa</taxon>
        <taxon>Chordata</taxon>
        <taxon>Craniata</taxon>
        <taxon>Vertebrata</taxon>
        <taxon>Euteleostomi</taxon>
        <taxon>Actinopterygii</taxon>
        <taxon>Polypteriformes</taxon>
        <taxon>Polypteridae</taxon>
        <taxon>Polypterus</taxon>
    </lineage>
</organism>
<feature type="non-terminal residue" evidence="6">
    <location>
        <position position="307"/>
    </location>
</feature>
<keyword evidence="2 4" id="KW-0862">Zinc</keyword>
<feature type="non-terminal residue" evidence="6">
    <location>
        <position position="1"/>
    </location>
</feature>
<accession>A0ABS2YUU8</accession>
<dbReference type="EMBL" id="JAAWVN010008753">
    <property type="protein sequence ID" value="MBN3290562.1"/>
    <property type="molecule type" value="Genomic_DNA"/>
</dbReference>
<evidence type="ECO:0000256" key="1">
    <source>
        <dbReference type="ARBA" id="ARBA00022723"/>
    </source>
</evidence>
<evidence type="ECO:0000256" key="4">
    <source>
        <dbReference type="PROSITE-ProRule" id="PRU00125"/>
    </source>
</evidence>
<protein>
    <submittedName>
        <fullName evidence="6">AJUBA protein</fullName>
    </submittedName>
</protein>
<dbReference type="SUPFAM" id="SSF57716">
    <property type="entry name" value="Glucocorticoid receptor-like (DNA-binding domain)"/>
    <property type="match status" value="2"/>
</dbReference>
<keyword evidence="3 4" id="KW-0440">LIM domain</keyword>
<dbReference type="InterPro" id="IPR047172">
    <property type="entry name" value="Ajuba-like"/>
</dbReference>
<dbReference type="PANTHER" id="PTHR24219:SF6">
    <property type="entry name" value="WILMS TUMOR PROTEIN 1-INTERACTING PROTEIN"/>
    <property type="match status" value="1"/>
</dbReference>
<keyword evidence="7" id="KW-1185">Reference proteome</keyword>
<dbReference type="PROSITE" id="PS00478">
    <property type="entry name" value="LIM_DOMAIN_1"/>
    <property type="match status" value="1"/>
</dbReference>
<evidence type="ECO:0000256" key="3">
    <source>
        <dbReference type="ARBA" id="ARBA00023038"/>
    </source>
</evidence>
<comment type="caution">
    <text evidence="6">The sequence shown here is derived from an EMBL/GenBank/DDBJ whole genome shotgun (WGS) entry which is preliminary data.</text>
</comment>
<evidence type="ECO:0000313" key="7">
    <source>
        <dbReference type="Proteomes" id="UP001166052"/>
    </source>
</evidence>
<proteinExistence type="predicted"/>
<sequence length="307" mass="33745">MDWKATRLYRQPLRAGCHGGVGQDSRHSYPPALGSPAAACFFERDAARRSLAGYPLEQHMRHSAGAHFQEEVELMLARNSMLDGATSAHEAPLPPCHSTLGIPSGEVAASQSRSLGIPGHPVLSTGVSRPQEQPVWAQADTKEEYFGPCIKCNKGVYGREQACQALSSLFHTQCFVCVSCGRTLRGKYFYNVNGSVYCEEDYMILPALGNFYHPGCFRCVVCNKALDGIPFTVDYQNKVYCVTDYHRIFAPKCAACSQPILPAEDCGVQLCDKDGQQCYPLDSHLLCHTCHLRRVSTAPPSAMGYKQ</sequence>
<dbReference type="InterPro" id="IPR001781">
    <property type="entry name" value="Znf_LIM"/>
</dbReference>
<dbReference type="SMART" id="SM00132">
    <property type="entry name" value="LIM"/>
    <property type="match status" value="3"/>
</dbReference>
<name>A0ABS2YUU8_POLSE</name>
<keyword evidence="1 4" id="KW-0479">Metal-binding</keyword>
<dbReference type="PROSITE" id="PS50023">
    <property type="entry name" value="LIM_DOMAIN_2"/>
    <property type="match status" value="1"/>
</dbReference>
<dbReference type="Proteomes" id="UP001166052">
    <property type="component" value="Unassembled WGS sequence"/>
</dbReference>
<dbReference type="PANTHER" id="PTHR24219">
    <property type="entry name" value="LIM DOMAIN-CONTAINING PROTEIN JUB"/>
    <property type="match status" value="1"/>
</dbReference>
<evidence type="ECO:0000313" key="6">
    <source>
        <dbReference type="EMBL" id="MBN3290562.1"/>
    </source>
</evidence>
<dbReference type="Pfam" id="PF00412">
    <property type="entry name" value="LIM"/>
    <property type="match status" value="2"/>
</dbReference>